<feature type="transmembrane region" description="Helical" evidence="1">
    <location>
        <begin position="259"/>
        <end position="279"/>
    </location>
</feature>
<dbReference type="EMBL" id="FQYU01000005">
    <property type="protein sequence ID" value="SHJ49646.1"/>
    <property type="molecule type" value="Genomic_DNA"/>
</dbReference>
<feature type="transmembrane region" description="Helical" evidence="1">
    <location>
        <begin position="319"/>
        <end position="337"/>
    </location>
</feature>
<reference evidence="3" key="1">
    <citation type="submission" date="2016-11" db="EMBL/GenBank/DDBJ databases">
        <authorList>
            <person name="Varghese N."/>
            <person name="Submissions S."/>
        </authorList>
    </citation>
    <scope>NUCLEOTIDE SEQUENCE [LARGE SCALE GENOMIC DNA]</scope>
    <source>
        <strain evidence="3">DSM 19858</strain>
    </source>
</reference>
<dbReference type="RefSeq" id="WP_072994426.1">
    <property type="nucleotide sequence ID" value="NZ_FQYU01000005.1"/>
</dbReference>
<name>A0A1M6JSL3_9FLAO</name>
<keyword evidence="3" id="KW-1185">Reference proteome</keyword>
<keyword evidence="1" id="KW-0812">Transmembrane</keyword>
<dbReference type="Proteomes" id="UP000184543">
    <property type="component" value="Unassembled WGS sequence"/>
</dbReference>
<keyword evidence="1" id="KW-0472">Membrane</keyword>
<feature type="transmembrane region" description="Helical" evidence="1">
    <location>
        <begin position="291"/>
        <end position="313"/>
    </location>
</feature>
<evidence type="ECO:0000256" key="1">
    <source>
        <dbReference type="SAM" id="Phobius"/>
    </source>
</evidence>
<gene>
    <name evidence="2" type="ORF">SAMN04488513_105135</name>
</gene>
<dbReference type="Pfam" id="PF12412">
    <property type="entry name" value="DUF3667"/>
    <property type="match status" value="1"/>
</dbReference>
<dbReference type="InterPro" id="IPR022134">
    <property type="entry name" value="DUF3667"/>
</dbReference>
<keyword evidence="1" id="KW-1133">Transmembrane helix</keyword>
<evidence type="ECO:0008006" key="4">
    <source>
        <dbReference type="Google" id="ProtNLM"/>
    </source>
</evidence>
<accession>A0A1M6JSL3</accession>
<evidence type="ECO:0000313" key="2">
    <source>
        <dbReference type="EMBL" id="SHJ49646.1"/>
    </source>
</evidence>
<dbReference type="STRING" id="192903.SAMN04488513_105135"/>
<organism evidence="2 3">
    <name type="scientific">Pseudozobellia thermophila</name>
    <dbReference type="NCBI Taxonomy" id="192903"/>
    <lineage>
        <taxon>Bacteria</taxon>
        <taxon>Pseudomonadati</taxon>
        <taxon>Bacteroidota</taxon>
        <taxon>Flavobacteriia</taxon>
        <taxon>Flavobacteriales</taxon>
        <taxon>Flavobacteriaceae</taxon>
        <taxon>Pseudozobellia</taxon>
    </lineage>
</organism>
<feature type="transmembrane region" description="Helical" evidence="1">
    <location>
        <begin position="349"/>
        <end position="372"/>
    </location>
</feature>
<sequence length="374" mass="43825">MENEQVATQTESPKIKYRGTECLNCGHPLKLSDRFCPNCSQANNTKKLSLKDFFDEFFASFISYDSKLFKTLSALLLRPGKITRDYINGKRVSYTNPFRFLLSLAIVYFLMLGVSGGYDQIGPLEAKVRTPDFDLSKTLDTVEFENEDEKQEIMQVMDSLDLPKRIGTYIKTRDSALNADPIAYFRGLDKISGWDRIFQKHNFFETMARRDSVRYFEEARSKFKVENTRENQLTFNSGRSLFKIKERPGDFLRTLISRLPFATFFFLPLFTVFIWLAYIRKKYNYTDHLIFSFHVTSLLFILLIVSFLIDSIFKIDSNWFFLSCFSVYLFLAMRKFYGQGIFKTIVKYLFLNTIFFILAMFSVLVLIVGNMITY</sequence>
<protein>
    <recommendedName>
        <fullName evidence="4">DUF3667 domain-containing protein</fullName>
    </recommendedName>
</protein>
<dbReference type="OrthoDB" id="675873at2"/>
<evidence type="ECO:0000313" key="3">
    <source>
        <dbReference type="Proteomes" id="UP000184543"/>
    </source>
</evidence>
<feature type="transmembrane region" description="Helical" evidence="1">
    <location>
        <begin position="98"/>
        <end position="118"/>
    </location>
</feature>
<proteinExistence type="predicted"/>
<dbReference type="AlphaFoldDB" id="A0A1M6JSL3"/>